<gene>
    <name evidence="1" type="ORF">S12H4_28926</name>
</gene>
<sequence>MELVKHETCQQYLIRQLSEGWELLSLQGNKAVLLSPWGFKRELDLRNDVETLRPNAAGDETTLRYHLSAEDWGAPNPAKNWQCVDEVVPDETTTNVRSAIEKNTYDRDLYNIPDSGVSLGIINKITLHIRCRRSWEAYAKCSMRTNGVTYDGDEKGPIPLEWTDYSQEWLINPGNAHNWTWDEIDALQIGVSLKAGGVHDSRWGECTQVYVEVDYTIGPDTIRVSWTKGAGADKTMVRRKEDSYPTTPADGT</sequence>
<dbReference type="AlphaFoldDB" id="X1TPY3"/>
<evidence type="ECO:0000313" key="1">
    <source>
        <dbReference type="EMBL" id="GAI93426.1"/>
    </source>
</evidence>
<reference evidence="1" key="1">
    <citation type="journal article" date="2014" name="Front. Microbiol.">
        <title>High frequency of phylogenetically diverse reductive dehalogenase-homologous genes in deep subseafloor sedimentary metagenomes.</title>
        <authorList>
            <person name="Kawai M."/>
            <person name="Futagami T."/>
            <person name="Toyoda A."/>
            <person name="Takaki Y."/>
            <person name="Nishi S."/>
            <person name="Hori S."/>
            <person name="Arai W."/>
            <person name="Tsubouchi T."/>
            <person name="Morono Y."/>
            <person name="Uchiyama I."/>
            <person name="Ito T."/>
            <person name="Fujiyama A."/>
            <person name="Inagaki F."/>
            <person name="Takami H."/>
        </authorList>
    </citation>
    <scope>NUCLEOTIDE SEQUENCE</scope>
    <source>
        <strain evidence="1">Expedition CK06-06</strain>
    </source>
</reference>
<comment type="caution">
    <text evidence="1">The sequence shown here is derived from an EMBL/GenBank/DDBJ whole genome shotgun (WGS) entry which is preliminary data.</text>
</comment>
<protein>
    <submittedName>
        <fullName evidence="1">Uncharacterized protein</fullName>
    </submittedName>
</protein>
<accession>X1TPY3</accession>
<feature type="non-terminal residue" evidence="1">
    <location>
        <position position="252"/>
    </location>
</feature>
<name>X1TPY3_9ZZZZ</name>
<organism evidence="1">
    <name type="scientific">marine sediment metagenome</name>
    <dbReference type="NCBI Taxonomy" id="412755"/>
    <lineage>
        <taxon>unclassified sequences</taxon>
        <taxon>metagenomes</taxon>
        <taxon>ecological metagenomes</taxon>
    </lineage>
</organism>
<dbReference type="EMBL" id="BARW01016641">
    <property type="protein sequence ID" value="GAI93426.1"/>
    <property type="molecule type" value="Genomic_DNA"/>
</dbReference>
<proteinExistence type="predicted"/>